<dbReference type="PANTHER" id="PTHR43217">
    <property type="entry name" value="SUCCINATE SEMIALDEHYDE DEHYDROGENASE [NAD(P)+] SAD"/>
    <property type="match status" value="1"/>
</dbReference>
<protein>
    <submittedName>
        <fullName evidence="3">Aldehyde dehydrogenase family protein</fullName>
    </submittedName>
</protein>
<dbReference type="InterPro" id="IPR016161">
    <property type="entry name" value="Ald_DH/histidinol_DH"/>
</dbReference>
<dbReference type="KEGG" id="flh:EJ997_11440"/>
<accession>A0A3Q9G863</accession>
<evidence type="ECO:0000313" key="3">
    <source>
        <dbReference type="EMBL" id="AZQ77859.1"/>
    </source>
</evidence>
<organism evidence="3 4">
    <name type="scientific">Flaviflexus ciconiae</name>
    <dbReference type="NCBI Taxonomy" id="2496867"/>
    <lineage>
        <taxon>Bacteria</taxon>
        <taxon>Bacillati</taxon>
        <taxon>Actinomycetota</taxon>
        <taxon>Actinomycetes</taxon>
        <taxon>Actinomycetales</taxon>
        <taxon>Actinomycetaceae</taxon>
        <taxon>Flaviflexus</taxon>
    </lineage>
</organism>
<dbReference type="AlphaFoldDB" id="A0A3Q9G863"/>
<gene>
    <name evidence="3" type="ORF">EJ997_11440</name>
</gene>
<dbReference type="OrthoDB" id="6882680at2"/>
<dbReference type="RefSeq" id="WP_126704661.1">
    <property type="nucleotide sequence ID" value="NZ_CP034593.1"/>
</dbReference>
<dbReference type="EMBL" id="CP034593">
    <property type="protein sequence ID" value="AZQ77859.1"/>
    <property type="molecule type" value="Genomic_DNA"/>
</dbReference>
<dbReference type="InterPro" id="IPR047110">
    <property type="entry name" value="GABD/Sad-like"/>
</dbReference>
<evidence type="ECO:0000259" key="2">
    <source>
        <dbReference type="Pfam" id="PF00171"/>
    </source>
</evidence>
<dbReference type="SUPFAM" id="SSF53720">
    <property type="entry name" value="ALDH-like"/>
    <property type="match status" value="1"/>
</dbReference>
<dbReference type="InterPro" id="IPR015590">
    <property type="entry name" value="Aldehyde_DH_dom"/>
</dbReference>
<proteinExistence type="predicted"/>
<feature type="domain" description="Aldehyde dehydrogenase" evidence="2">
    <location>
        <begin position="8"/>
        <end position="107"/>
    </location>
</feature>
<dbReference type="Pfam" id="PF00171">
    <property type="entry name" value="Aldedh"/>
    <property type="match status" value="1"/>
</dbReference>
<keyword evidence="4" id="KW-1185">Reference proteome</keyword>
<evidence type="ECO:0000313" key="4">
    <source>
        <dbReference type="Proteomes" id="UP000280344"/>
    </source>
</evidence>
<dbReference type="PANTHER" id="PTHR43217:SF2">
    <property type="entry name" value="SUCCINATE-SEMIALDEHYDE DEHYDROGENASE [NADP(+)]"/>
    <property type="match status" value="1"/>
</dbReference>
<evidence type="ECO:0000256" key="1">
    <source>
        <dbReference type="SAM" id="MobiDB-lite"/>
    </source>
</evidence>
<dbReference type="Proteomes" id="UP000280344">
    <property type="component" value="Chromosome"/>
</dbReference>
<dbReference type="Gene3D" id="3.40.309.10">
    <property type="entry name" value="Aldehyde Dehydrogenase, Chain A, domain 2"/>
    <property type="match status" value="1"/>
</dbReference>
<sequence>MPPRSAIPRTPATGIGPLSSQDAQKHLKEQIARAVEHGETATELGEPVPDHGWFVQPTLLTDITPDNPIFQEELFGPTPAIYKFSDADEVIALANDSDFGLASSVYSVALIVLAA</sequence>
<name>A0A3Q9G863_9ACTO</name>
<reference evidence="3 4" key="1">
    <citation type="submission" date="2018-12" db="EMBL/GenBank/DDBJ databases">
        <title>Complete genome sequence of Flaviflexus sp. H23T48.</title>
        <authorList>
            <person name="Bae J.-W."/>
            <person name="Lee J.-Y."/>
        </authorList>
    </citation>
    <scope>NUCLEOTIDE SEQUENCE [LARGE SCALE GENOMIC DNA]</scope>
    <source>
        <strain evidence="3 4">H23T48</strain>
    </source>
</reference>
<dbReference type="InterPro" id="IPR016163">
    <property type="entry name" value="Ald_DH_C"/>
</dbReference>
<feature type="region of interest" description="Disordered" evidence="1">
    <location>
        <begin position="1"/>
        <end position="28"/>
    </location>
</feature>
<dbReference type="GO" id="GO:0004777">
    <property type="term" value="F:succinate-semialdehyde dehydrogenase (NAD+) activity"/>
    <property type="evidence" value="ECO:0007669"/>
    <property type="project" value="TreeGrafter"/>
</dbReference>